<dbReference type="SUPFAM" id="SSF47384">
    <property type="entry name" value="Homodimeric domain of signal transducing histidine kinase"/>
    <property type="match status" value="1"/>
</dbReference>
<evidence type="ECO:0000256" key="9">
    <source>
        <dbReference type="ARBA" id="ARBA00023012"/>
    </source>
</evidence>
<dbReference type="PROSITE" id="PS50109">
    <property type="entry name" value="HIS_KIN"/>
    <property type="match status" value="1"/>
</dbReference>
<keyword evidence="16" id="KW-1185">Reference proteome</keyword>
<feature type="domain" description="Histidine kinase" evidence="14">
    <location>
        <begin position="245"/>
        <end position="465"/>
    </location>
</feature>
<dbReference type="EC" id="2.7.13.3" evidence="3"/>
<dbReference type="InterPro" id="IPR003661">
    <property type="entry name" value="HisK_dim/P_dom"/>
</dbReference>
<dbReference type="Proteomes" id="UP001428817">
    <property type="component" value="Unassembled WGS sequence"/>
</dbReference>
<evidence type="ECO:0000256" key="2">
    <source>
        <dbReference type="ARBA" id="ARBA00004236"/>
    </source>
</evidence>
<keyword evidence="9" id="KW-0902">Two-component regulatory system</keyword>
<dbReference type="InterPro" id="IPR036890">
    <property type="entry name" value="HATPase_C_sf"/>
</dbReference>
<evidence type="ECO:0000256" key="12">
    <source>
        <dbReference type="SAM" id="MobiDB-lite"/>
    </source>
</evidence>
<evidence type="ECO:0000256" key="13">
    <source>
        <dbReference type="SAM" id="Phobius"/>
    </source>
</evidence>
<accession>A0ABP9PIJ9</accession>
<protein>
    <recommendedName>
        <fullName evidence="3">histidine kinase</fullName>
        <ecNumber evidence="3">2.7.13.3</ecNumber>
    </recommendedName>
</protein>
<feature type="transmembrane region" description="Helical" evidence="13">
    <location>
        <begin position="165"/>
        <end position="190"/>
    </location>
</feature>
<feature type="region of interest" description="Disordered" evidence="12">
    <location>
        <begin position="468"/>
        <end position="487"/>
    </location>
</feature>
<evidence type="ECO:0000256" key="1">
    <source>
        <dbReference type="ARBA" id="ARBA00000085"/>
    </source>
</evidence>
<dbReference type="InterPro" id="IPR036097">
    <property type="entry name" value="HisK_dim/P_sf"/>
</dbReference>
<dbReference type="PANTHER" id="PTHR45436">
    <property type="entry name" value="SENSOR HISTIDINE KINASE YKOH"/>
    <property type="match status" value="1"/>
</dbReference>
<keyword evidence="6 13" id="KW-0812">Transmembrane</keyword>
<reference evidence="16" key="1">
    <citation type="journal article" date="2019" name="Int. J. Syst. Evol. Microbiol.">
        <title>The Global Catalogue of Microorganisms (GCM) 10K type strain sequencing project: providing services to taxonomists for standard genome sequencing and annotation.</title>
        <authorList>
            <consortium name="The Broad Institute Genomics Platform"/>
            <consortium name="The Broad Institute Genome Sequencing Center for Infectious Disease"/>
            <person name="Wu L."/>
            <person name="Ma J."/>
        </authorList>
    </citation>
    <scope>NUCLEOTIDE SEQUENCE [LARGE SCALE GENOMIC DNA]</scope>
    <source>
        <strain evidence="16">JCM 18303</strain>
    </source>
</reference>
<dbReference type="CDD" id="cd00082">
    <property type="entry name" value="HisKA"/>
    <property type="match status" value="1"/>
</dbReference>
<dbReference type="Pfam" id="PF00512">
    <property type="entry name" value="HisKA"/>
    <property type="match status" value="1"/>
</dbReference>
<dbReference type="InterPro" id="IPR005467">
    <property type="entry name" value="His_kinase_dom"/>
</dbReference>
<evidence type="ECO:0000256" key="11">
    <source>
        <dbReference type="SAM" id="Coils"/>
    </source>
</evidence>
<dbReference type="InterPro" id="IPR050428">
    <property type="entry name" value="TCS_sensor_his_kinase"/>
</dbReference>
<sequence length="487" mass="50534">MNPPAVLTGWWSRRSLRVRITLAVGGVAVLALGALAWVAAQLIGITIAGGVDVELAKAAAAATGRLTEGVPEDSVMPDAVDGISGQIVVRVTDTQGRALDDGPPLGLDSNLLHRLTESNAVTEHGPDGPTRWLGVAVVAPDGSHRLILASADLVGYPSVLRRGAIGLWFAALLAAVGVTLAAWTAAGLALRPVDRMRSAAVSLPPGERLPVPTPKDELRALAVELNELLARRDNASARLERFTGDAAHELRSPVAAIRAQAEVAVLHPDPELVEETLRSVATEAARLSELVSDLLALARADAGARPPASSVDLLEEADKAIGRAEVTVDCLGTAPVDGVPPEIELVTPDPVWAAASPGEVALVLDNLLANARRYASAKVRISVLPAGRAVRLLVDDDGPGVPPEDRRRVFDRFTRLEAGRGGVSGGAGLGLALVAALVTGRSGTVRMTTSPAGGARVEVRWPAGEPPAWARAAAEDPWPVAGPREAW</sequence>
<evidence type="ECO:0000256" key="5">
    <source>
        <dbReference type="ARBA" id="ARBA00022679"/>
    </source>
</evidence>
<evidence type="ECO:0000256" key="10">
    <source>
        <dbReference type="ARBA" id="ARBA00023136"/>
    </source>
</evidence>
<dbReference type="SMART" id="SM00388">
    <property type="entry name" value="HisKA"/>
    <property type="match status" value="1"/>
</dbReference>
<evidence type="ECO:0000313" key="15">
    <source>
        <dbReference type="EMBL" id="GAA5147078.1"/>
    </source>
</evidence>
<feature type="coiled-coil region" evidence="11">
    <location>
        <begin position="218"/>
        <end position="245"/>
    </location>
</feature>
<proteinExistence type="predicted"/>
<keyword evidence="15" id="KW-0547">Nucleotide-binding</keyword>
<comment type="caution">
    <text evidence="15">The sequence shown here is derived from an EMBL/GenBank/DDBJ whole genome shotgun (WGS) entry which is preliminary data.</text>
</comment>
<organism evidence="15 16">
    <name type="scientific">Pseudonocardia eucalypti</name>
    <dbReference type="NCBI Taxonomy" id="648755"/>
    <lineage>
        <taxon>Bacteria</taxon>
        <taxon>Bacillati</taxon>
        <taxon>Actinomycetota</taxon>
        <taxon>Actinomycetes</taxon>
        <taxon>Pseudonocardiales</taxon>
        <taxon>Pseudonocardiaceae</taxon>
        <taxon>Pseudonocardia</taxon>
    </lineage>
</organism>
<dbReference type="PRINTS" id="PR00344">
    <property type="entry name" value="BCTRLSENSOR"/>
</dbReference>
<evidence type="ECO:0000313" key="16">
    <source>
        <dbReference type="Proteomes" id="UP001428817"/>
    </source>
</evidence>
<dbReference type="Gene3D" id="1.10.287.130">
    <property type="match status" value="1"/>
</dbReference>
<dbReference type="RefSeq" id="WP_345702509.1">
    <property type="nucleotide sequence ID" value="NZ_BAABJP010000001.1"/>
</dbReference>
<comment type="subcellular location">
    <subcellularLocation>
        <location evidence="2">Cell membrane</location>
    </subcellularLocation>
</comment>
<keyword evidence="15" id="KW-0067">ATP-binding</keyword>
<name>A0ABP9PIJ9_9PSEU</name>
<keyword evidence="4" id="KW-0597">Phosphoprotein</keyword>
<evidence type="ECO:0000256" key="7">
    <source>
        <dbReference type="ARBA" id="ARBA00022777"/>
    </source>
</evidence>
<feature type="compositionally biased region" description="Low complexity" evidence="12">
    <location>
        <begin position="468"/>
        <end position="479"/>
    </location>
</feature>
<keyword evidence="5" id="KW-0808">Transferase</keyword>
<evidence type="ECO:0000256" key="4">
    <source>
        <dbReference type="ARBA" id="ARBA00022553"/>
    </source>
</evidence>
<dbReference type="Pfam" id="PF02518">
    <property type="entry name" value="HATPase_c"/>
    <property type="match status" value="1"/>
</dbReference>
<evidence type="ECO:0000256" key="6">
    <source>
        <dbReference type="ARBA" id="ARBA00022692"/>
    </source>
</evidence>
<evidence type="ECO:0000256" key="8">
    <source>
        <dbReference type="ARBA" id="ARBA00022989"/>
    </source>
</evidence>
<feature type="transmembrane region" description="Helical" evidence="13">
    <location>
        <begin position="20"/>
        <end position="40"/>
    </location>
</feature>
<dbReference type="SUPFAM" id="SSF55874">
    <property type="entry name" value="ATPase domain of HSP90 chaperone/DNA topoisomerase II/histidine kinase"/>
    <property type="match status" value="1"/>
</dbReference>
<gene>
    <name evidence="15" type="ORF">GCM10023321_07500</name>
</gene>
<keyword evidence="10 13" id="KW-0472">Membrane</keyword>
<dbReference type="PANTHER" id="PTHR45436:SF5">
    <property type="entry name" value="SENSOR HISTIDINE KINASE TRCS"/>
    <property type="match status" value="1"/>
</dbReference>
<dbReference type="EMBL" id="BAABJP010000001">
    <property type="protein sequence ID" value="GAA5147078.1"/>
    <property type="molecule type" value="Genomic_DNA"/>
</dbReference>
<evidence type="ECO:0000259" key="14">
    <source>
        <dbReference type="PROSITE" id="PS50109"/>
    </source>
</evidence>
<keyword evidence="8 13" id="KW-1133">Transmembrane helix</keyword>
<keyword evidence="7" id="KW-0418">Kinase</keyword>
<keyword evidence="11" id="KW-0175">Coiled coil</keyword>
<evidence type="ECO:0000256" key="3">
    <source>
        <dbReference type="ARBA" id="ARBA00012438"/>
    </source>
</evidence>
<dbReference type="GO" id="GO:0005524">
    <property type="term" value="F:ATP binding"/>
    <property type="evidence" value="ECO:0007669"/>
    <property type="project" value="UniProtKB-KW"/>
</dbReference>
<dbReference type="InterPro" id="IPR003594">
    <property type="entry name" value="HATPase_dom"/>
</dbReference>
<dbReference type="SMART" id="SM00387">
    <property type="entry name" value="HATPase_c"/>
    <property type="match status" value="1"/>
</dbReference>
<comment type="catalytic activity">
    <reaction evidence="1">
        <text>ATP + protein L-histidine = ADP + protein N-phospho-L-histidine.</text>
        <dbReference type="EC" id="2.7.13.3"/>
    </reaction>
</comment>
<dbReference type="InterPro" id="IPR004358">
    <property type="entry name" value="Sig_transdc_His_kin-like_C"/>
</dbReference>
<dbReference type="Gene3D" id="3.30.565.10">
    <property type="entry name" value="Histidine kinase-like ATPase, C-terminal domain"/>
    <property type="match status" value="1"/>
</dbReference>